<keyword evidence="7" id="KW-0269">Exonuclease</keyword>
<feature type="domain" description="UvrD-like helicase ATP-binding" evidence="16">
    <location>
        <begin position="17"/>
        <end position="315"/>
    </location>
</feature>
<evidence type="ECO:0000256" key="2">
    <source>
        <dbReference type="ARBA" id="ARBA00022722"/>
    </source>
</evidence>
<dbReference type="InterPro" id="IPR014017">
    <property type="entry name" value="DNA_helicase_UvrD-like_C"/>
</dbReference>
<keyword evidence="10" id="KW-0234">DNA repair</keyword>
<evidence type="ECO:0000256" key="14">
    <source>
        <dbReference type="ARBA" id="ARBA00048988"/>
    </source>
</evidence>
<evidence type="ECO:0000259" key="17">
    <source>
        <dbReference type="PROSITE" id="PS51217"/>
    </source>
</evidence>
<evidence type="ECO:0000256" key="1">
    <source>
        <dbReference type="ARBA" id="ARBA00009922"/>
    </source>
</evidence>
<evidence type="ECO:0000256" key="13">
    <source>
        <dbReference type="ARBA" id="ARBA00034808"/>
    </source>
</evidence>
<dbReference type="Gene3D" id="3.40.50.300">
    <property type="entry name" value="P-loop containing nucleotide triphosphate hydrolases"/>
    <property type="match status" value="2"/>
</dbReference>
<keyword evidence="3 15" id="KW-0547">Nucleotide-binding</keyword>
<dbReference type="InterPro" id="IPR000212">
    <property type="entry name" value="DNA_helicase_UvrD/REP"/>
</dbReference>
<proteinExistence type="inferred from homology"/>
<dbReference type="Gene3D" id="3.90.320.10">
    <property type="match status" value="1"/>
</dbReference>
<name>A0ABP7FV22_9MICO</name>
<dbReference type="InterPro" id="IPR038726">
    <property type="entry name" value="PDDEXK_AddAB-type"/>
</dbReference>
<reference evidence="19" key="1">
    <citation type="journal article" date="2019" name="Int. J. Syst. Evol. Microbiol.">
        <title>The Global Catalogue of Microorganisms (GCM) 10K type strain sequencing project: providing services to taxonomists for standard genome sequencing and annotation.</title>
        <authorList>
            <consortium name="The Broad Institute Genomics Platform"/>
            <consortium name="The Broad Institute Genome Sequencing Center for Infectious Disease"/>
            <person name="Wu L."/>
            <person name="Ma J."/>
        </authorList>
    </citation>
    <scope>NUCLEOTIDE SEQUENCE [LARGE SCALE GENOMIC DNA]</scope>
    <source>
        <strain evidence="19">JCM 16949</strain>
    </source>
</reference>
<dbReference type="InterPro" id="IPR013986">
    <property type="entry name" value="DExx_box_DNA_helicase_dom_sf"/>
</dbReference>
<dbReference type="PROSITE" id="PS51198">
    <property type="entry name" value="UVRD_HELICASE_ATP_BIND"/>
    <property type="match status" value="1"/>
</dbReference>
<feature type="domain" description="UvrD-like helicase C-terminal" evidence="17">
    <location>
        <begin position="323"/>
        <end position="621"/>
    </location>
</feature>
<dbReference type="Pfam" id="PF00580">
    <property type="entry name" value="UvrD-helicase"/>
    <property type="match status" value="1"/>
</dbReference>
<dbReference type="InterPro" id="IPR014016">
    <property type="entry name" value="UvrD-like_ATP-bd"/>
</dbReference>
<evidence type="ECO:0000313" key="18">
    <source>
        <dbReference type="EMBL" id="GAA3749140.1"/>
    </source>
</evidence>
<comment type="catalytic activity">
    <reaction evidence="12">
        <text>Couples ATP hydrolysis with the unwinding of duplex DNA by translocating in the 3'-5' direction.</text>
        <dbReference type="EC" id="5.6.2.4"/>
    </reaction>
</comment>
<feature type="binding site" evidence="15">
    <location>
        <begin position="38"/>
        <end position="45"/>
    </location>
    <ligand>
        <name>ATP</name>
        <dbReference type="ChEBI" id="CHEBI:30616"/>
    </ligand>
</feature>
<evidence type="ECO:0000256" key="6">
    <source>
        <dbReference type="ARBA" id="ARBA00022806"/>
    </source>
</evidence>
<accession>A0ABP7FV22</accession>
<dbReference type="PANTHER" id="PTHR11070:SF59">
    <property type="entry name" value="DNA 3'-5' HELICASE"/>
    <property type="match status" value="1"/>
</dbReference>
<evidence type="ECO:0000259" key="16">
    <source>
        <dbReference type="PROSITE" id="PS51198"/>
    </source>
</evidence>
<evidence type="ECO:0000256" key="12">
    <source>
        <dbReference type="ARBA" id="ARBA00034617"/>
    </source>
</evidence>
<evidence type="ECO:0000256" key="7">
    <source>
        <dbReference type="ARBA" id="ARBA00022839"/>
    </source>
</evidence>
<dbReference type="Gene3D" id="1.10.486.10">
    <property type="entry name" value="PCRA, domain 4"/>
    <property type="match status" value="1"/>
</dbReference>
<keyword evidence="19" id="KW-1185">Reference proteome</keyword>
<evidence type="ECO:0000256" key="4">
    <source>
        <dbReference type="ARBA" id="ARBA00022763"/>
    </source>
</evidence>
<dbReference type="PROSITE" id="PS51217">
    <property type="entry name" value="UVRD_HELICASE_CTER"/>
    <property type="match status" value="1"/>
</dbReference>
<evidence type="ECO:0000256" key="3">
    <source>
        <dbReference type="ARBA" id="ARBA00022741"/>
    </source>
</evidence>
<keyword evidence="2" id="KW-0540">Nuclease</keyword>
<keyword evidence="9" id="KW-0238">DNA-binding</keyword>
<dbReference type="Proteomes" id="UP001501004">
    <property type="component" value="Unassembled WGS sequence"/>
</dbReference>
<sequence length="1084" mass="113813">MTVKGFARRSGATPVPSLDAAQRAVIDLPDAASAVVVGAPGTGKTTAVVELVADRVFARGWAPGELVVIGQSRSTATALRDRLALRLAVPTEGPLARTIASLAFEIVSFSRRAAGLAPPRLLTGGDQDSDIAQLLSGHIEDGTGPDWPEPLGADVRALRGFRTELRETMMRATEYGLDPARLRQLAARHGRPEWAALADFHAEYLQVMAELRPDQLDAAELTSVARRSIEAGAVPESTSRLRLVIVDDLQEATEATVSMLRALAVQGASVIAFGNPDVAANAFRGGEPDVVGRFGPALGIDGVRTMHLTTSHRQGAVLLGLTDAVTDRIGTAGIVGHRHPEAPGPSHAQGDGRVETITGSTPARLWSALARRLRERHLEDGTPFERMAVVLRSGAQVPAAARALALADVPTRTAVGGIPLREDVAARALLTIVDLGIGRTPLTAESAVETLLGPFGGLDRLGLRRLRLALRTEELAGDGHRTSDELLVEALSAPGRFATIDHAAARTAAKLAETLAELAAQATGGATIEELLWFVWERSGLAVTWRQQALGAGILAAEANRNLDGILALFTAAKRFVEREPDSPAMVFLTGVFDAEVPEDTLSPQATADAVFVTTPSGVLGLEFDTVVVAGLQDGAWPNLRLRGSLLYPGELVRAANGIDGAAIDARREVLADELRMFALAVSRASREVILAAVANEDEATSVFLELAPDGSKKTTAAALPPHSLRGLVGRLRRELVRDVRQPGGRGRPDAATNDAAANDAAANAAAANAAAANAAAANAAAANAAAANAAAANLGLLAASGVPGADPGEWHGVLGASTTGPLYLDEEAVPVSPSKLGAFEQSPVDWFIESISGTQSSTAMGIGTIVHWAMETATAPDVEAVWAAIESRWNELLFEAPWLAEQQRRAARRLAGAVAEYLGDFEREGKTLAGAEDRFTLEVGRARVNGSIDRVERSADGSVVIVDLKTGAAETSQAVIDEFPQLGAYQLAYASGELDTALDPFGEHHAGGAKLVFVKEGVRGKSYREGFQAPLTEEQLEEFRERIRLAAIGMALGVYTGPRVLDPFGVGDTAKRALHRVRAVSSD</sequence>
<protein>
    <recommendedName>
        <fullName evidence="13">DNA 3'-5' helicase</fullName>
        <ecNumber evidence="13">5.6.2.4</ecNumber>
    </recommendedName>
</protein>
<comment type="catalytic activity">
    <reaction evidence="14">
        <text>ATP + H2O = ADP + phosphate + H(+)</text>
        <dbReference type="Rhea" id="RHEA:13065"/>
        <dbReference type="ChEBI" id="CHEBI:15377"/>
        <dbReference type="ChEBI" id="CHEBI:15378"/>
        <dbReference type="ChEBI" id="CHEBI:30616"/>
        <dbReference type="ChEBI" id="CHEBI:43474"/>
        <dbReference type="ChEBI" id="CHEBI:456216"/>
        <dbReference type="EC" id="5.6.2.4"/>
    </reaction>
</comment>
<evidence type="ECO:0000256" key="8">
    <source>
        <dbReference type="ARBA" id="ARBA00022840"/>
    </source>
</evidence>
<gene>
    <name evidence="18" type="ORF">GCM10022239_25600</name>
</gene>
<evidence type="ECO:0000256" key="5">
    <source>
        <dbReference type="ARBA" id="ARBA00022801"/>
    </source>
</evidence>
<evidence type="ECO:0000256" key="10">
    <source>
        <dbReference type="ARBA" id="ARBA00023204"/>
    </source>
</evidence>
<comment type="similarity">
    <text evidence="1">Belongs to the helicase family. UvrD subfamily.</text>
</comment>
<evidence type="ECO:0000313" key="19">
    <source>
        <dbReference type="Proteomes" id="UP001501004"/>
    </source>
</evidence>
<evidence type="ECO:0000256" key="11">
    <source>
        <dbReference type="ARBA" id="ARBA00023235"/>
    </source>
</evidence>
<keyword evidence="8 15" id="KW-0067">ATP-binding</keyword>
<dbReference type="EC" id="5.6.2.4" evidence="13"/>
<dbReference type="InterPro" id="IPR027417">
    <property type="entry name" value="P-loop_NTPase"/>
</dbReference>
<dbReference type="Gene3D" id="1.10.10.160">
    <property type="match status" value="1"/>
</dbReference>
<dbReference type="InterPro" id="IPR011604">
    <property type="entry name" value="PDDEXK-like_dom_sf"/>
</dbReference>
<keyword evidence="4" id="KW-0227">DNA damage</keyword>
<comment type="caution">
    <text evidence="18">The sequence shown here is derived from an EMBL/GenBank/DDBJ whole genome shotgun (WGS) entry which is preliminary data.</text>
</comment>
<evidence type="ECO:0000256" key="9">
    <source>
        <dbReference type="ARBA" id="ARBA00023125"/>
    </source>
</evidence>
<keyword evidence="6 15" id="KW-0347">Helicase</keyword>
<keyword evidence="5 15" id="KW-0378">Hydrolase</keyword>
<dbReference type="EMBL" id="BAABAE010000004">
    <property type="protein sequence ID" value="GAA3749140.1"/>
    <property type="molecule type" value="Genomic_DNA"/>
</dbReference>
<dbReference type="Pfam" id="PF12705">
    <property type="entry name" value="PDDEXK_1"/>
    <property type="match status" value="1"/>
</dbReference>
<dbReference type="RefSeq" id="WP_344757418.1">
    <property type="nucleotide sequence ID" value="NZ_BAABAE010000004.1"/>
</dbReference>
<evidence type="ECO:0000256" key="15">
    <source>
        <dbReference type="PROSITE-ProRule" id="PRU00560"/>
    </source>
</evidence>
<keyword evidence="11" id="KW-0413">Isomerase</keyword>
<dbReference type="SUPFAM" id="SSF52540">
    <property type="entry name" value="P-loop containing nucleoside triphosphate hydrolases"/>
    <property type="match status" value="1"/>
</dbReference>
<dbReference type="PANTHER" id="PTHR11070">
    <property type="entry name" value="UVRD / RECB / PCRA DNA HELICASE FAMILY MEMBER"/>
    <property type="match status" value="1"/>
</dbReference>
<organism evidence="18 19">
    <name type="scientific">Leifsonella bigeumensis</name>
    <dbReference type="NCBI Taxonomy" id="433643"/>
    <lineage>
        <taxon>Bacteria</taxon>
        <taxon>Bacillati</taxon>
        <taxon>Actinomycetota</taxon>
        <taxon>Actinomycetes</taxon>
        <taxon>Micrococcales</taxon>
        <taxon>Microbacteriaceae</taxon>
        <taxon>Leifsonella</taxon>
    </lineage>
</organism>